<comment type="caution">
    <text evidence="2">The sequence shown here is derived from an EMBL/GenBank/DDBJ whole genome shotgun (WGS) entry which is preliminary data.</text>
</comment>
<protein>
    <submittedName>
        <fullName evidence="2">Uncharacterized protein</fullName>
    </submittedName>
</protein>
<gene>
    <name evidence="2" type="ORF">SAY87_024086</name>
</gene>
<name>A0AAN7L6R5_9MYRT</name>
<evidence type="ECO:0000313" key="2">
    <source>
        <dbReference type="EMBL" id="KAK4776125.1"/>
    </source>
</evidence>
<dbReference type="Proteomes" id="UP001345219">
    <property type="component" value="Chromosome 18"/>
</dbReference>
<dbReference type="AlphaFoldDB" id="A0AAN7L6R5"/>
<sequence>MGNCFTLPEKVLAGVEGQHAISKTVLGTEYLQQGAWLEAGRSYNAVPLITDDKAKSKKKKEDDVTFADQAETEGGTGESVVRVKLVITRRELQEMLEEGAVSVDSLDVSHAVYGSPKRWKPVLKSIPEGKY</sequence>
<evidence type="ECO:0000256" key="1">
    <source>
        <dbReference type="SAM" id="MobiDB-lite"/>
    </source>
</evidence>
<evidence type="ECO:0000313" key="3">
    <source>
        <dbReference type="Proteomes" id="UP001345219"/>
    </source>
</evidence>
<organism evidence="2 3">
    <name type="scientific">Trapa incisa</name>
    <dbReference type="NCBI Taxonomy" id="236973"/>
    <lineage>
        <taxon>Eukaryota</taxon>
        <taxon>Viridiplantae</taxon>
        <taxon>Streptophyta</taxon>
        <taxon>Embryophyta</taxon>
        <taxon>Tracheophyta</taxon>
        <taxon>Spermatophyta</taxon>
        <taxon>Magnoliopsida</taxon>
        <taxon>eudicotyledons</taxon>
        <taxon>Gunneridae</taxon>
        <taxon>Pentapetalae</taxon>
        <taxon>rosids</taxon>
        <taxon>malvids</taxon>
        <taxon>Myrtales</taxon>
        <taxon>Lythraceae</taxon>
        <taxon>Trapa</taxon>
    </lineage>
</organism>
<dbReference type="EMBL" id="JAXIOK010000003">
    <property type="protein sequence ID" value="KAK4776125.1"/>
    <property type="molecule type" value="Genomic_DNA"/>
</dbReference>
<proteinExistence type="predicted"/>
<accession>A0AAN7L6R5</accession>
<feature type="region of interest" description="Disordered" evidence="1">
    <location>
        <begin position="57"/>
        <end position="76"/>
    </location>
</feature>
<reference evidence="2 3" key="1">
    <citation type="journal article" date="2023" name="Hortic Res">
        <title>Pangenome of water caltrop reveals structural variations and asymmetric subgenome divergence after allopolyploidization.</title>
        <authorList>
            <person name="Zhang X."/>
            <person name="Chen Y."/>
            <person name="Wang L."/>
            <person name="Yuan Y."/>
            <person name="Fang M."/>
            <person name="Shi L."/>
            <person name="Lu R."/>
            <person name="Comes H.P."/>
            <person name="Ma Y."/>
            <person name="Chen Y."/>
            <person name="Huang G."/>
            <person name="Zhou Y."/>
            <person name="Zheng Z."/>
            <person name="Qiu Y."/>
        </authorList>
    </citation>
    <scope>NUCLEOTIDE SEQUENCE [LARGE SCALE GENOMIC DNA]</scope>
    <source>
        <tissue evidence="2">Roots</tissue>
    </source>
</reference>
<keyword evidence="3" id="KW-1185">Reference proteome</keyword>